<evidence type="ECO:0000256" key="1">
    <source>
        <dbReference type="SAM" id="Phobius"/>
    </source>
</evidence>
<proteinExistence type="predicted"/>
<dbReference type="EMBL" id="JABWGO010000001">
    <property type="protein sequence ID" value="NUW39115.1"/>
    <property type="molecule type" value="Genomic_DNA"/>
</dbReference>
<name>A0A7Y6IJZ3_9ACTN</name>
<keyword evidence="1" id="KW-1133">Transmembrane helix</keyword>
<sequence length="385" mass="41091">MSQLEEALRRTLAGAAGQAPQAPATLTGTVEARYRRRRNRTRAMLATAAVVAVLGGTAFALKDGTPRAMPAAPPTATLPPAIEKVWPQAIHDLPATLPDGRAFRPYQFIDDRTLLVTPEDRTKLPDAVYAYDVRAGDARKITDLPKETALFPEGLVAGGGRVMWWTVPGNGRGQLWSAPLSGGPARVVAGLPMDDGGVDAMAVAGDRIVFSVQEGGVFTVPLRGGTVKPVKGGADSHLLAWPWIGRPGMASAKGEPMFGTIRNVQTGETDTAFTRPGDESIRCGLEVCAGWTVRGGFTRLRDGSQERPDPCADRPQTVTPGRFCAELVKGSGQALEVLRDRRTGRSAVLGIARSSMLGLVPNMGQRLMHYTVQGRMRLVDLTKIP</sequence>
<dbReference type="Proteomes" id="UP000546126">
    <property type="component" value="Unassembled WGS sequence"/>
</dbReference>
<reference evidence="2 3" key="1">
    <citation type="submission" date="2020-06" db="EMBL/GenBank/DDBJ databases">
        <authorList>
            <person name="Chanama M."/>
        </authorList>
    </citation>
    <scope>NUCLEOTIDE SEQUENCE [LARGE SCALE GENOMIC DNA]</scope>
    <source>
        <strain evidence="2 3">TBRC6557</strain>
    </source>
</reference>
<protein>
    <submittedName>
        <fullName evidence="2">Uncharacterized protein</fullName>
    </submittedName>
</protein>
<organism evidence="2 3">
    <name type="scientific">Nonomuraea rhodomycinica</name>
    <dbReference type="NCBI Taxonomy" id="1712872"/>
    <lineage>
        <taxon>Bacteria</taxon>
        <taxon>Bacillati</taxon>
        <taxon>Actinomycetota</taxon>
        <taxon>Actinomycetes</taxon>
        <taxon>Streptosporangiales</taxon>
        <taxon>Streptosporangiaceae</taxon>
        <taxon>Nonomuraea</taxon>
    </lineage>
</organism>
<dbReference type="SUPFAM" id="SSF69304">
    <property type="entry name" value="Tricorn protease N-terminal domain"/>
    <property type="match status" value="1"/>
</dbReference>
<evidence type="ECO:0000313" key="2">
    <source>
        <dbReference type="EMBL" id="NUW39115.1"/>
    </source>
</evidence>
<dbReference type="RefSeq" id="WP_175598707.1">
    <property type="nucleotide sequence ID" value="NZ_JABWGO010000001.1"/>
</dbReference>
<evidence type="ECO:0000313" key="3">
    <source>
        <dbReference type="Proteomes" id="UP000546126"/>
    </source>
</evidence>
<keyword evidence="3" id="KW-1185">Reference proteome</keyword>
<gene>
    <name evidence="2" type="ORF">HT134_03090</name>
</gene>
<feature type="transmembrane region" description="Helical" evidence="1">
    <location>
        <begin position="43"/>
        <end position="61"/>
    </location>
</feature>
<accession>A0A7Y6IJZ3</accession>
<keyword evidence="1" id="KW-0812">Transmembrane</keyword>
<comment type="caution">
    <text evidence="2">The sequence shown here is derived from an EMBL/GenBank/DDBJ whole genome shotgun (WGS) entry which is preliminary data.</text>
</comment>
<dbReference type="AlphaFoldDB" id="A0A7Y6IJZ3"/>
<keyword evidence="1" id="KW-0472">Membrane</keyword>